<protein>
    <submittedName>
        <fullName evidence="4">GNAT family N-acetyltransferase</fullName>
    </submittedName>
</protein>
<dbReference type="EMBL" id="JAHVJA010000002">
    <property type="protein sequence ID" value="MBY6138840.1"/>
    <property type="molecule type" value="Genomic_DNA"/>
</dbReference>
<keyword evidence="2" id="KW-0012">Acyltransferase</keyword>
<dbReference type="Gene3D" id="3.40.630.30">
    <property type="match status" value="1"/>
</dbReference>
<evidence type="ECO:0000256" key="1">
    <source>
        <dbReference type="ARBA" id="ARBA00022679"/>
    </source>
</evidence>
<organism evidence="4 5">
    <name type="scientific">Leisingera daeponensis</name>
    <dbReference type="NCBI Taxonomy" id="405746"/>
    <lineage>
        <taxon>Bacteria</taxon>
        <taxon>Pseudomonadati</taxon>
        <taxon>Pseudomonadota</taxon>
        <taxon>Alphaproteobacteria</taxon>
        <taxon>Rhodobacterales</taxon>
        <taxon>Roseobacteraceae</taxon>
        <taxon>Leisingera</taxon>
    </lineage>
</organism>
<gene>
    <name evidence="4" type="ORF">KUV26_05260</name>
</gene>
<dbReference type="RefSeq" id="WP_222507596.1">
    <property type="nucleotide sequence ID" value="NZ_JAHVJA010000002.1"/>
</dbReference>
<dbReference type="InterPro" id="IPR000182">
    <property type="entry name" value="GNAT_dom"/>
</dbReference>
<dbReference type="PANTHER" id="PTHR43072:SF23">
    <property type="entry name" value="UPF0039 PROTEIN C11D3.02C"/>
    <property type="match status" value="1"/>
</dbReference>
<comment type="caution">
    <text evidence="4">The sequence shown here is derived from an EMBL/GenBank/DDBJ whole genome shotgun (WGS) entry which is preliminary data.</text>
</comment>
<evidence type="ECO:0000313" key="4">
    <source>
        <dbReference type="EMBL" id="MBY6138840.1"/>
    </source>
</evidence>
<dbReference type="Proteomes" id="UP000766629">
    <property type="component" value="Unassembled WGS sequence"/>
</dbReference>
<dbReference type="CDD" id="cd04301">
    <property type="entry name" value="NAT_SF"/>
    <property type="match status" value="1"/>
</dbReference>
<evidence type="ECO:0000259" key="3">
    <source>
        <dbReference type="PROSITE" id="PS51186"/>
    </source>
</evidence>
<feature type="domain" description="N-acetyltransferase" evidence="3">
    <location>
        <begin position="3"/>
        <end position="162"/>
    </location>
</feature>
<name>A0ABS7NC98_9RHOB</name>
<accession>A0ABS7NC98</accession>
<keyword evidence="1" id="KW-0808">Transferase</keyword>
<dbReference type="SUPFAM" id="SSF55729">
    <property type="entry name" value="Acyl-CoA N-acyltransferases (Nat)"/>
    <property type="match status" value="1"/>
</dbReference>
<dbReference type="PROSITE" id="PS51186">
    <property type="entry name" value="GNAT"/>
    <property type="match status" value="1"/>
</dbReference>
<dbReference type="Pfam" id="PF00583">
    <property type="entry name" value="Acetyltransf_1"/>
    <property type="match status" value="1"/>
</dbReference>
<proteinExistence type="predicted"/>
<keyword evidence="5" id="KW-1185">Reference proteome</keyword>
<reference evidence="4 5" key="1">
    <citation type="submission" date="2021-06" db="EMBL/GenBank/DDBJ databases">
        <title>50 bacteria genomes isolated from Dapeng, Shenzhen, China.</title>
        <authorList>
            <person name="Zheng W."/>
            <person name="Yu S."/>
            <person name="Huang Y."/>
        </authorList>
    </citation>
    <scope>NUCLEOTIDE SEQUENCE [LARGE SCALE GENOMIC DNA]</scope>
    <source>
        <strain evidence="4 5">DP1N14-2</strain>
    </source>
</reference>
<dbReference type="InterPro" id="IPR016181">
    <property type="entry name" value="Acyl_CoA_acyltransferase"/>
</dbReference>
<evidence type="ECO:0000256" key="2">
    <source>
        <dbReference type="ARBA" id="ARBA00023315"/>
    </source>
</evidence>
<evidence type="ECO:0000313" key="5">
    <source>
        <dbReference type="Proteomes" id="UP000766629"/>
    </source>
</evidence>
<dbReference type="PANTHER" id="PTHR43072">
    <property type="entry name" value="N-ACETYLTRANSFERASE"/>
    <property type="match status" value="1"/>
</dbReference>
<sequence length="175" mass="18860">MSVIIRPARDADTEAVAALHDYFVDHTLVTFTTERRSLGDWQDDILFSPPLLVAEEEGGGFLGFAYFTSFRGGPGYARTAEHSIYLTEAAAGCGLGRRLLAALEKQAQEQGIHVLVAAISSANQAAQDFHRACGYAETGRLPQVGCKWGRWLDLVLMQKILTPGIPAPDSAAEPG</sequence>